<comment type="caution">
    <text evidence="1">The sequence shown here is derived from an EMBL/GenBank/DDBJ whole genome shotgun (WGS) entry which is preliminary data.</text>
</comment>
<dbReference type="InterPro" id="IPR002591">
    <property type="entry name" value="Phosphodiest/P_Trfase"/>
</dbReference>
<dbReference type="PANTHER" id="PTHR10151:SF120">
    <property type="entry name" value="BIS(5'-ADENOSYL)-TRIPHOSPHATASE"/>
    <property type="match status" value="1"/>
</dbReference>
<accession>A0A918XUD1</accession>
<evidence type="ECO:0008006" key="3">
    <source>
        <dbReference type="Google" id="ProtNLM"/>
    </source>
</evidence>
<dbReference type="RefSeq" id="WP_189992214.1">
    <property type="nucleotide sequence ID" value="NZ_BMZS01000008.1"/>
</dbReference>
<protein>
    <recommendedName>
        <fullName evidence="3">Alkaline phosphatase family protein</fullName>
    </recommendedName>
</protein>
<sequence>MPSPKVLVVVFDGLRLDHVTPNRAPNIAAFAAAGVTLPNTASAFPSETRVQVSTVMTGHPPAGHGIMANAFYDRRLGFDSAMDTSDTPRMTAAEKVYGRLIGAHHLTELLWGAGKRFAAVTTGKIGNARLLAGRAAELGQPVLSIWGEAASTPAAGFTAVARRFGTPPVQEFPNTAVADWAVRVLLEHTLPAHRPDVAVLWLNEPDLSYHYRGTASGEAESAIGGVDAAFGRILDWWRAEGRAQGWNIAAMSDHGHVTVEGQIDVAGELAKAGLAVGKALGPDVDYALKPGYSAHVAVRDRDPARIDRLVRVLQEAEWSGPILARTADPEALGVLPLAVANVDHRRAGDVLFTLRARDDESAGGLPGVALADNPDIPVGGGMHGGFARAELNHCLFWGGDLFRSGATVETPTAHVDLAPTILRALDLPPHPLMPGRALDEAFAVGDAAPPVAETVHEAGRGGYAQTLVTARVAGAKRPYLRWGLRTG</sequence>
<dbReference type="AlphaFoldDB" id="A0A918XUD1"/>
<reference evidence="1" key="2">
    <citation type="submission" date="2020-09" db="EMBL/GenBank/DDBJ databases">
        <authorList>
            <person name="Sun Q."/>
            <person name="Kim S."/>
        </authorList>
    </citation>
    <scope>NUCLEOTIDE SEQUENCE</scope>
    <source>
        <strain evidence="1">KCTC 42651</strain>
    </source>
</reference>
<dbReference type="SUPFAM" id="SSF53649">
    <property type="entry name" value="Alkaline phosphatase-like"/>
    <property type="match status" value="1"/>
</dbReference>
<proteinExistence type="predicted"/>
<evidence type="ECO:0000313" key="2">
    <source>
        <dbReference type="Proteomes" id="UP000630353"/>
    </source>
</evidence>
<dbReference type="Proteomes" id="UP000630353">
    <property type="component" value="Unassembled WGS sequence"/>
</dbReference>
<dbReference type="PANTHER" id="PTHR10151">
    <property type="entry name" value="ECTONUCLEOTIDE PYROPHOSPHATASE/PHOSPHODIESTERASE"/>
    <property type="match status" value="1"/>
</dbReference>
<dbReference type="Gene3D" id="3.40.720.10">
    <property type="entry name" value="Alkaline Phosphatase, subunit A"/>
    <property type="match status" value="1"/>
</dbReference>
<organism evidence="1 2">
    <name type="scientific">Thalassobaculum fulvum</name>
    <dbReference type="NCBI Taxonomy" id="1633335"/>
    <lineage>
        <taxon>Bacteria</taxon>
        <taxon>Pseudomonadati</taxon>
        <taxon>Pseudomonadota</taxon>
        <taxon>Alphaproteobacteria</taxon>
        <taxon>Rhodospirillales</taxon>
        <taxon>Thalassobaculaceae</taxon>
        <taxon>Thalassobaculum</taxon>
    </lineage>
</organism>
<keyword evidence="2" id="KW-1185">Reference proteome</keyword>
<evidence type="ECO:0000313" key="1">
    <source>
        <dbReference type="EMBL" id="GHD56292.1"/>
    </source>
</evidence>
<gene>
    <name evidence="1" type="ORF">GCM10017083_36290</name>
</gene>
<dbReference type="Pfam" id="PF01663">
    <property type="entry name" value="Phosphodiest"/>
    <property type="match status" value="1"/>
</dbReference>
<dbReference type="InterPro" id="IPR017850">
    <property type="entry name" value="Alkaline_phosphatase_core_sf"/>
</dbReference>
<name>A0A918XUD1_9PROT</name>
<dbReference type="EMBL" id="BMZS01000008">
    <property type="protein sequence ID" value="GHD56292.1"/>
    <property type="molecule type" value="Genomic_DNA"/>
</dbReference>
<reference evidence="1" key="1">
    <citation type="journal article" date="2014" name="Int. J. Syst. Evol. Microbiol.">
        <title>Complete genome sequence of Corynebacterium casei LMG S-19264T (=DSM 44701T), isolated from a smear-ripened cheese.</title>
        <authorList>
            <consortium name="US DOE Joint Genome Institute (JGI-PGF)"/>
            <person name="Walter F."/>
            <person name="Albersmeier A."/>
            <person name="Kalinowski J."/>
            <person name="Ruckert C."/>
        </authorList>
    </citation>
    <scope>NUCLEOTIDE SEQUENCE</scope>
    <source>
        <strain evidence="1">KCTC 42651</strain>
    </source>
</reference>
<dbReference type="GO" id="GO:0016787">
    <property type="term" value="F:hydrolase activity"/>
    <property type="evidence" value="ECO:0007669"/>
    <property type="project" value="UniProtKB-ARBA"/>
</dbReference>